<dbReference type="Proteomes" id="UP001604277">
    <property type="component" value="Unassembled WGS sequence"/>
</dbReference>
<organism evidence="1 2">
    <name type="scientific">Forsythia ovata</name>
    <dbReference type="NCBI Taxonomy" id="205694"/>
    <lineage>
        <taxon>Eukaryota</taxon>
        <taxon>Viridiplantae</taxon>
        <taxon>Streptophyta</taxon>
        <taxon>Embryophyta</taxon>
        <taxon>Tracheophyta</taxon>
        <taxon>Spermatophyta</taxon>
        <taxon>Magnoliopsida</taxon>
        <taxon>eudicotyledons</taxon>
        <taxon>Gunneridae</taxon>
        <taxon>Pentapetalae</taxon>
        <taxon>asterids</taxon>
        <taxon>lamiids</taxon>
        <taxon>Lamiales</taxon>
        <taxon>Oleaceae</taxon>
        <taxon>Forsythieae</taxon>
        <taxon>Forsythia</taxon>
    </lineage>
</organism>
<evidence type="ECO:0000313" key="1">
    <source>
        <dbReference type="EMBL" id="KAL2520075.1"/>
    </source>
</evidence>
<proteinExistence type="predicted"/>
<gene>
    <name evidence="1" type="ORF">Fot_23998</name>
</gene>
<name>A0ABD1U505_9LAMI</name>
<sequence>MLVFDRCSLRIGPGYKSCTVTDDLEWLSHFVEESFSEYSFTEKLPPNPSENWSELEISVLEKPRFITPVQTKARSTIFVESGSLFSLPDLAPCLEATYLAAFLGSMKRDGASSVEKQQKKPFLSTAKHAENPGDMAGSQNGKCYSVDCCLCTS</sequence>
<evidence type="ECO:0000313" key="2">
    <source>
        <dbReference type="Proteomes" id="UP001604277"/>
    </source>
</evidence>
<accession>A0ABD1U505</accession>
<comment type="caution">
    <text evidence="1">The sequence shown here is derived from an EMBL/GenBank/DDBJ whole genome shotgun (WGS) entry which is preliminary data.</text>
</comment>
<keyword evidence="2" id="KW-1185">Reference proteome</keyword>
<dbReference type="EMBL" id="JBFOLJ010000007">
    <property type="protein sequence ID" value="KAL2520075.1"/>
    <property type="molecule type" value="Genomic_DNA"/>
</dbReference>
<protein>
    <submittedName>
        <fullName evidence="1">GATA-type domain-containing protein</fullName>
    </submittedName>
</protein>
<reference evidence="2" key="1">
    <citation type="submission" date="2024-07" db="EMBL/GenBank/DDBJ databases">
        <title>Two chromosome-level genome assemblies of Korean endemic species Abeliophyllum distichum and Forsythia ovata (Oleaceae).</title>
        <authorList>
            <person name="Jang H."/>
        </authorList>
    </citation>
    <scope>NUCLEOTIDE SEQUENCE [LARGE SCALE GENOMIC DNA]</scope>
</reference>
<dbReference type="AlphaFoldDB" id="A0ABD1U505"/>